<dbReference type="EMBL" id="BARU01013471">
    <property type="protein sequence ID" value="GAH37211.1"/>
    <property type="molecule type" value="Genomic_DNA"/>
</dbReference>
<sequence length="129" mass="15372">MMIDMNYSDDEKLDYFISFISECTNEHGELKYLIELQNSFNISFKHFLIYLKDLEHWNPFFAENISIDELKTKEIIKKALAFVALDEEYPSEIIAFIPELDISFSSSEKKWHEKKEEVLLIERNFSMEG</sequence>
<organism evidence="1">
    <name type="scientific">marine sediment metagenome</name>
    <dbReference type="NCBI Taxonomy" id="412755"/>
    <lineage>
        <taxon>unclassified sequences</taxon>
        <taxon>metagenomes</taxon>
        <taxon>ecological metagenomes</taxon>
    </lineage>
</organism>
<evidence type="ECO:0000313" key="1">
    <source>
        <dbReference type="EMBL" id="GAH37211.1"/>
    </source>
</evidence>
<protein>
    <submittedName>
        <fullName evidence="1">Uncharacterized protein</fullName>
    </submittedName>
</protein>
<comment type="caution">
    <text evidence="1">The sequence shown here is derived from an EMBL/GenBank/DDBJ whole genome shotgun (WGS) entry which is preliminary data.</text>
</comment>
<name>X1EUZ2_9ZZZZ</name>
<proteinExistence type="predicted"/>
<accession>X1EUZ2</accession>
<gene>
    <name evidence="1" type="ORF">S03H2_24307</name>
</gene>
<reference evidence="1" key="1">
    <citation type="journal article" date="2014" name="Front. Microbiol.">
        <title>High frequency of phylogenetically diverse reductive dehalogenase-homologous genes in deep subseafloor sedimentary metagenomes.</title>
        <authorList>
            <person name="Kawai M."/>
            <person name="Futagami T."/>
            <person name="Toyoda A."/>
            <person name="Takaki Y."/>
            <person name="Nishi S."/>
            <person name="Hori S."/>
            <person name="Arai W."/>
            <person name="Tsubouchi T."/>
            <person name="Morono Y."/>
            <person name="Uchiyama I."/>
            <person name="Ito T."/>
            <person name="Fujiyama A."/>
            <person name="Inagaki F."/>
            <person name="Takami H."/>
        </authorList>
    </citation>
    <scope>NUCLEOTIDE SEQUENCE</scope>
    <source>
        <strain evidence="1">Expedition CK06-06</strain>
    </source>
</reference>
<feature type="non-terminal residue" evidence="1">
    <location>
        <position position="129"/>
    </location>
</feature>
<dbReference type="AlphaFoldDB" id="X1EUZ2"/>